<feature type="transmembrane region" description="Helical" evidence="4">
    <location>
        <begin position="43"/>
        <end position="61"/>
    </location>
</feature>
<dbReference type="SUPFAM" id="SSF51905">
    <property type="entry name" value="FAD/NAD(P)-binding domain"/>
    <property type="match status" value="1"/>
</dbReference>
<feature type="domain" description="FAD-binding" evidence="5">
    <location>
        <begin position="444"/>
        <end position="508"/>
    </location>
</feature>
<keyword evidence="4" id="KW-1133">Transmembrane helix</keyword>
<protein>
    <submittedName>
        <fullName evidence="6">Ubiquinone biosynthesis hydrox</fullName>
    </submittedName>
</protein>
<evidence type="ECO:0000313" key="6">
    <source>
        <dbReference type="EMBL" id="KOS14495.1"/>
    </source>
</evidence>
<dbReference type="PANTHER" id="PTHR43876:SF7">
    <property type="entry name" value="UBIQUINONE BIOSYNTHESIS MONOOXYGENASE COQ6, MITOCHONDRIAL"/>
    <property type="match status" value="1"/>
</dbReference>
<dbReference type="Proteomes" id="UP000037751">
    <property type="component" value="Unassembled WGS sequence"/>
</dbReference>
<name>A0A0N0RSA8_9BASI</name>
<keyword evidence="1" id="KW-0285">Flavoprotein</keyword>
<keyword evidence="4" id="KW-0472">Membrane</keyword>
<accession>A0A0N0RSA8</accession>
<dbReference type="GO" id="GO:0005739">
    <property type="term" value="C:mitochondrion"/>
    <property type="evidence" value="ECO:0007669"/>
    <property type="project" value="TreeGrafter"/>
</dbReference>
<dbReference type="EMBL" id="LGAV01000003">
    <property type="protein sequence ID" value="KOS14495.1"/>
    <property type="molecule type" value="Genomic_DNA"/>
</dbReference>
<evidence type="ECO:0000256" key="4">
    <source>
        <dbReference type="SAM" id="Phobius"/>
    </source>
</evidence>
<evidence type="ECO:0000256" key="2">
    <source>
        <dbReference type="ARBA" id="ARBA00022827"/>
    </source>
</evidence>
<evidence type="ECO:0000259" key="5">
    <source>
        <dbReference type="Pfam" id="PF01494"/>
    </source>
</evidence>
<evidence type="ECO:0000313" key="7">
    <source>
        <dbReference type="Proteomes" id="UP000037751"/>
    </source>
</evidence>
<keyword evidence="2" id="KW-0274">FAD</keyword>
<dbReference type="PROSITE" id="PS01304">
    <property type="entry name" value="UBIH"/>
    <property type="match status" value="1"/>
</dbReference>
<dbReference type="RefSeq" id="XP_017992127.1">
    <property type="nucleotide sequence ID" value="XM_018135728.1"/>
</dbReference>
<keyword evidence="3" id="KW-0560">Oxidoreductase</keyword>
<dbReference type="OrthoDB" id="683240at2759"/>
<evidence type="ECO:0000256" key="1">
    <source>
        <dbReference type="ARBA" id="ARBA00022630"/>
    </source>
</evidence>
<dbReference type="VEuPathDB" id="FungiDB:Malapachy_1221"/>
<dbReference type="InterPro" id="IPR051205">
    <property type="entry name" value="UbiH/COQ6_monooxygenase"/>
</dbReference>
<dbReference type="InterPro" id="IPR036188">
    <property type="entry name" value="FAD/NAD-bd_sf"/>
</dbReference>
<dbReference type="STRING" id="77020.A0A0N0RSA8"/>
<comment type="caution">
    <text evidence="6">The sequence shown here is derived from an EMBL/GenBank/DDBJ whole genome shotgun (WGS) entry which is preliminary data.</text>
</comment>
<gene>
    <name evidence="6" type="ORF">Malapachy_1221</name>
</gene>
<dbReference type="GO" id="GO:0071949">
    <property type="term" value="F:FAD binding"/>
    <property type="evidence" value="ECO:0007669"/>
    <property type="project" value="InterPro"/>
</dbReference>
<dbReference type="InterPro" id="IPR002938">
    <property type="entry name" value="FAD-bd"/>
</dbReference>
<reference evidence="6 7" key="1">
    <citation type="submission" date="2015-07" db="EMBL/GenBank/DDBJ databases">
        <title>Draft Genome Sequence of Malassezia furfur CBS1878 and Malassezia pachydermatis CBS1879.</title>
        <authorList>
            <person name="Triana S."/>
            <person name="Ohm R."/>
            <person name="Gonzalez A."/>
            <person name="DeCock H."/>
            <person name="Restrepo S."/>
            <person name="Celis A."/>
        </authorList>
    </citation>
    <scope>NUCLEOTIDE SEQUENCE [LARGE SCALE GENOMIC DNA]</scope>
    <source>
        <strain evidence="6 7">CBS 1879</strain>
    </source>
</reference>
<evidence type="ECO:0000256" key="3">
    <source>
        <dbReference type="ARBA" id="ARBA00023002"/>
    </source>
</evidence>
<dbReference type="GO" id="GO:0016491">
    <property type="term" value="F:oxidoreductase activity"/>
    <property type="evidence" value="ECO:0007669"/>
    <property type="project" value="UniProtKB-KW"/>
</dbReference>
<keyword evidence="4" id="KW-0812">Transmembrane</keyword>
<proteinExistence type="predicted"/>
<dbReference type="PANTHER" id="PTHR43876">
    <property type="entry name" value="UBIQUINONE BIOSYNTHESIS MONOOXYGENASE COQ6, MITOCHONDRIAL"/>
    <property type="match status" value="1"/>
</dbReference>
<dbReference type="Gene3D" id="3.50.50.60">
    <property type="entry name" value="FAD/NAD(P)-binding domain"/>
    <property type="match status" value="2"/>
</dbReference>
<keyword evidence="6" id="KW-0830">Ubiquinone</keyword>
<dbReference type="Pfam" id="PF01494">
    <property type="entry name" value="FAD_binding_3"/>
    <property type="match status" value="2"/>
</dbReference>
<dbReference type="InterPro" id="IPR018168">
    <property type="entry name" value="Ubi_Hdrlase_CS"/>
</dbReference>
<dbReference type="PRINTS" id="PR00420">
    <property type="entry name" value="RNGMNOXGNASE"/>
</dbReference>
<sequence>MASRVPRLRSLRRGLASTCYTGPRTRFFHVSTRTSLPTHERDIVIVGAGVVGLSMLAGLVAQSSSLPPMRITMVDAMHVHRFGGWASMMQERTSPATDTHDGVPWENRVISMNMDNLAWMQEIGAYDYFVASRLRPVDRIRVWDGLTNAAAEFGSGAAQLSVMVEIANVQQALYRYVQERLPQSHLDIEILDQTKVTSITAQGRDGWPHVTVQTPSDARTLSTRLLVGADGHNSPVRTFAGIESFGWSYQSKGLVATMRTGLHARSAEPIVDTSAWQRFLPTGTLACLPLSPTSATVVWSLPVDLCDALIQFHRRAPSHEDGTSSTLAALISAGFRLPWPVLEALLYDVTPTTDPAAFEQRIYDAVATYEQTQGAAALSSFAGDVPPWAEALDTRSVASFPLQVKHAGCYLGSSLHSHTSPLPRASTILNGVLTTLGLTPGGAAQGMGQGRTVLVGDAAHSTHPLAGQGLNMGVQDVRALIAALRDACEHGMDIGTHQALRAYEAARYLPNQAMLSVTDHLHWLFATRPASSYTQQPGALQSTLREAALQSLVWARSTGLDLVNELGPLKRFFEAGAGSVRRRT</sequence>
<organism evidence="6 7">
    <name type="scientific">Malassezia pachydermatis</name>
    <dbReference type="NCBI Taxonomy" id="77020"/>
    <lineage>
        <taxon>Eukaryota</taxon>
        <taxon>Fungi</taxon>
        <taxon>Dikarya</taxon>
        <taxon>Basidiomycota</taxon>
        <taxon>Ustilaginomycotina</taxon>
        <taxon>Malasseziomycetes</taxon>
        <taxon>Malasseziales</taxon>
        <taxon>Malasseziaceae</taxon>
        <taxon>Malassezia</taxon>
    </lineage>
</organism>
<feature type="domain" description="FAD-binding" evidence="5">
    <location>
        <begin position="43"/>
        <end position="294"/>
    </location>
</feature>
<keyword evidence="7" id="KW-1185">Reference proteome</keyword>
<dbReference type="GeneID" id="28727603"/>
<dbReference type="AlphaFoldDB" id="A0A0N0RSA8"/>